<proteinExistence type="predicted"/>
<dbReference type="RefSeq" id="WP_089268637.1">
    <property type="nucleotide sequence ID" value="NZ_FZNN01000001.1"/>
</dbReference>
<sequence length="543" mass="58234">MAGLTKILKVSYGSFACTFEGFDDPFVAIKAITEYLHDIARDDPDFCAPPRDAAAQKLAEIVGRESGVSVEARIENSVYVLRAPAPSHQTAPPAARSPDSIDAKLRRIRDVVMATRGGSRATGFQNALSKRIGSGVTNAAPAAMSQTTDPRSGTAPHVTPGATTIVRAASSRLDLSKFAIMQTETEGKEELAGKDIPAGPRPNTDKFDPTTGHKATATAPKISNGAKNDRRNSGLTPEQQAELARELAEIRAMLQDDFVGTENDTWDVPPAQPAVPPTVAGNSDEERDAVSSALDDAVDDAVERVALDGHHKAEKTPRQARFLRTENLIAEGDTSVDRILQETNTQLREPEADRRRSAIAHLRAAVSATRADRILRRKTDVENAADPYRADLANTVLPKGLSSASAPAAKANPNYASPAPLTLVAAQRVDRRASDDGDTPSPRDPETAKHGFGKFAENMGAHALSEQLEAAASYLSFVEGHEEFSRPQLMIKVSAVETTPSSREDRLQTFGRLVREGKILKAGDGRFTASERIRFKPGTRAAG</sequence>
<feature type="region of interest" description="Disordered" evidence="1">
    <location>
        <begin position="265"/>
        <end position="287"/>
    </location>
</feature>
<feature type="region of interest" description="Disordered" evidence="1">
    <location>
        <begin position="185"/>
        <end position="241"/>
    </location>
</feature>
<dbReference type="OrthoDB" id="7798282at2"/>
<reference evidence="2 3" key="1">
    <citation type="submission" date="2017-06" db="EMBL/GenBank/DDBJ databases">
        <authorList>
            <person name="Kim H.J."/>
            <person name="Triplett B.A."/>
        </authorList>
    </citation>
    <scope>NUCLEOTIDE SEQUENCE [LARGE SCALE GENOMIC DNA]</scope>
    <source>
        <strain evidence="2 3">DSM 29052</strain>
    </source>
</reference>
<name>A0A238UW25_9RHOB</name>
<feature type="region of interest" description="Disordered" evidence="1">
    <location>
        <begin position="138"/>
        <end position="159"/>
    </location>
</feature>
<dbReference type="EMBL" id="FZNN01000001">
    <property type="protein sequence ID" value="SNR26081.1"/>
    <property type="molecule type" value="Genomic_DNA"/>
</dbReference>
<dbReference type="AlphaFoldDB" id="A0A238UW25"/>
<protein>
    <submittedName>
        <fullName evidence="2">Uncharacterized protein</fullName>
    </submittedName>
</protein>
<feature type="region of interest" description="Disordered" evidence="1">
    <location>
        <begin position="429"/>
        <end position="451"/>
    </location>
</feature>
<feature type="compositionally biased region" description="Basic and acidic residues" evidence="1">
    <location>
        <begin position="429"/>
        <end position="449"/>
    </location>
</feature>
<evidence type="ECO:0000313" key="2">
    <source>
        <dbReference type="EMBL" id="SNR26081.1"/>
    </source>
</evidence>
<dbReference type="Proteomes" id="UP000198417">
    <property type="component" value="Unassembled WGS sequence"/>
</dbReference>
<accession>A0A238UW25</accession>
<evidence type="ECO:0000313" key="3">
    <source>
        <dbReference type="Proteomes" id="UP000198417"/>
    </source>
</evidence>
<keyword evidence="3" id="KW-1185">Reference proteome</keyword>
<organism evidence="2 3">
    <name type="scientific">Puniceibacterium sediminis</name>
    <dbReference type="NCBI Taxonomy" id="1608407"/>
    <lineage>
        <taxon>Bacteria</taxon>
        <taxon>Pseudomonadati</taxon>
        <taxon>Pseudomonadota</taxon>
        <taxon>Alphaproteobacteria</taxon>
        <taxon>Rhodobacterales</taxon>
        <taxon>Paracoccaceae</taxon>
        <taxon>Puniceibacterium</taxon>
    </lineage>
</organism>
<evidence type="ECO:0000256" key="1">
    <source>
        <dbReference type="SAM" id="MobiDB-lite"/>
    </source>
</evidence>
<gene>
    <name evidence="2" type="ORF">SAMN06265370_101188</name>
</gene>